<feature type="transmembrane region" description="Helical" evidence="1">
    <location>
        <begin position="112"/>
        <end position="131"/>
    </location>
</feature>
<evidence type="ECO:0000313" key="2">
    <source>
        <dbReference type="EMBL" id="OBA27280.1"/>
    </source>
</evidence>
<reference evidence="3" key="1">
    <citation type="journal article" date="2016" name="Proc. Natl. Acad. Sci. U.S.A.">
        <title>Comparative genomics of biotechnologically important yeasts.</title>
        <authorList>
            <person name="Riley R."/>
            <person name="Haridas S."/>
            <person name="Wolfe K.H."/>
            <person name="Lopes M.R."/>
            <person name="Hittinger C.T."/>
            <person name="Goeker M."/>
            <person name="Salamov A.A."/>
            <person name="Wisecaver J.H."/>
            <person name="Long T.M."/>
            <person name="Calvey C.H."/>
            <person name="Aerts A.L."/>
            <person name="Barry K.W."/>
            <person name="Choi C."/>
            <person name="Clum A."/>
            <person name="Coughlan A.Y."/>
            <person name="Deshpande S."/>
            <person name="Douglass A.P."/>
            <person name="Hanson S.J."/>
            <person name="Klenk H.-P."/>
            <person name="LaButti K.M."/>
            <person name="Lapidus A."/>
            <person name="Lindquist E.A."/>
            <person name="Lipzen A.M."/>
            <person name="Meier-Kolthoff J.P."/>
            <person name="Ohm R.A."/>
            <person name="Otillar R.P."/>
            <person name="Pangilinan J.L."/>
            <person name="Peng Y."/>
            <person name="Rokas A."/>
            <person name="Rosa C.A."/>
            <person name="Scheuner C."/>
            <person name="Sibirny A.A."/>
            <person name="Slot J.C."/>
            <person name="Stielow J.B."/>
            <person name="Sun H."/>
            <person name="Kurtzman C.P."/>
            <person name="Blackwell M."/>
            <person name="Grigoriev I.V."/>
            <person name="Jeffries T.W."/>
        </authorList>
    </citation>
    <scope>NUCLEOTIDE SEQUENCE [LARGE SCALE GENOMIC DNA]</scope>
    <source>
        <strain evidence="3">NRRL Y-1626</strain>
    </source>
</reference>
<keyword evidence="1" id="KW-0472">Membrane</keyword>
<accession>A0A1B7TEZ3</accession>
<dbReference type="EMBL" id="LXPE01000009">
    <property type="protein sequence ID" value="OBA27280.1"/>
    <property type="molecule type" value="Genomic_DNA"/>
</dbReference>
<evidence type="ECO:0000256" key="1">
    <source>
        <dbReference type="SAM" id="Phobius"/>
    </source>
</evidence>
<keyword evidence="1" id="KW-0812">Transmembrane</keyword>
<gene>
    <name evidence="2" type="ORF">HANVADRAFT_118631</name>
</gene>
<name>A0A1B7TEZ3_9ASCO</name>
<sequence>MFGFLTTIASGIKNFLINIYWEVMATKLGEIITISNEKNYNYKKYQKQSLPVLEEITQTVHLPNNYEKASKHQHVLNISKEQGIHSSTIISYNLLDFITKMKSFNEFPKYDYSLIFLGTIMIFTVIILIQIKKKTIIKNNSVKKLKLLHQQQKSEGSVSIESIITIENGSNTKQQDKYQMYLASDFIAETPLLLKKITNVDKSGDIIISDPELGSDVTIETSKDIDLGTVKHFKFEDLEFKKEPTAKSKSNLSLEYQIDVPFFIPLCREEQKNDDISKSVRSFFLDLIELRISLNEKERNTNLENFLLKALNIKKKDASFLNTYMNKTILLKKNKTLSQKILSAYQDKDSFEALLQHNPEDKVSLVDELLFTHNVDSIKSILIALILIFKYKQPTSIYKATITSFFENLSVFLSKFKNTAFESKDLDLFHLYVIAIMDSISLSNKEKVEMVNLKKFIKTLMAISVSKNSLNDRSKEAFFCCCFIVCGLRFSNVIKFFDDLFPFKEIKKITNNESTIVKHSLFYLSLCKIILLNYIVKDIASMSDLDKFIKLLFTHLDLEFFQNNELLKNDLREIQYIQQFCSEHLNM</sequence>
<dbReference type="OrthoDB" id="10314581at2759"/>
<keyword evidence="1" id="KW-1133">Transmembrane helix</keyword>
<dbReference type="Proteomes" id="UP000092321">
    <property type="component" value="Unassembled WGS sequence"/>
</dbReference>
<keyword evidence="3" id="KW-1185">Reference proteome</keyword>
<proteinExistence type="predicted"/>
<organism evidence="2 3">
    <name type="scientific">Hanseniaspora valbyensis NRRL Y-1626</name>
    <dbReference type="NCBI Taxonomy" id="766949"/>
    <lineage>
        <taxon>Eukaryota</taxon>
        <taxon>Fungi</taxon>
        <taxon>Dikarya</taxon>
        <taxon>Ascomycota</taxon>
        <taxon>Saccharomycotina</taxon>
        <taxon>Saccharomycetes</taxon>
        <taxon>Saccharomycodales</taxon>
        <taxon>Saccharomycodaceae</taxon>
        <taxon>Hanseniaspora</taxon>
    </lineage>
</organism>
<protein>
    <submittedName>
        <fullName evidence="2">Uncharacterized protein</fullName>
    </submittedName>
</protein>
<comment type="caution">
    <text evidence="2">The sequence shown here is derived from an EMBL/GenBank/DDBJ whole genome shotgun (WGS) entry which is preliminary data.</text>
</comment>
<dbReference type="AlphaFoldDB" id="A0A1B7TEZ3"/>
<evidence type="ECO:0000313" key="3">
    <source>
        <dbReference type="Proteomes" id="UP000092321"/>
    </source>
</evidence>